<feature type="transmembrane region" description="Helical" evidence="7">
    <location>
        <begin position="174"/>
        <end position="196"/>
    </location>
</feature>
<sequence length="325" mass="36170">MNSGSDDAHQMRNEGSAHFRPKWERMSRGLGQSKGNQSSSSCEINLRISSSYVFIRNEGIRDTLNYLEWLTQNACNYVKSNGIYRTTNQVRSISNGLINSSHDANGKPFKSTVDYSASFCQQLNMVCWRTALNLLRDPQASIVQMAVYLFFAISMGVIYFKLDLSVESGIQNRAGLFFFSTLQVVFVNIGSIELFIKERVIFIHENSSGYYRVSSYFLAKIFCDILPTKALPVFIFLPIVYWMAALRPDAGAFFFFELILTLTTLAAAGIALFVSASVTLFSIANVIISIIFVFMMAIDFTPNGFETGASASIGSINPSPSINLC</sequence>
<keyword evidence="10" id="KW-1185">Reference proteome</keyword>
<evidence type="ECO:0000256" key="5">
    <source>
        <dbReference type="ARBA" id="ARBA00023136"/>
    </source>
</evidence>
<keyword evidence="4 7" id="KW-1133">Transmembrane helix</keyword>
<dbReference type="Pfam" id="PF01061">
    <property type="entry name" value="ABC2_membrane"/>
    <property type="match status" value="1"/>
</dbReference>
<feature type="transmembrane region" description="Helical" evidence="7">
    <location>
        <begin position="217"/>
        <end position="244"/>
    </location>
</feature>
<organism evidence="9 10">
    <name type="scientific">Protopolystoma xenopodis</name>
    <dbReference type="NCBI Taxonomy" id="117903"/>
    <lineage>
        <taxon>Eukaryota</taxon>
        <taxon>Metazoa</taxon>
        <taxon>Spiralia</taxon>
        <taxon>Lophotrochozoa</taxon>
        <taxon>Platyhelminthes</taxon>
        <taxon>Monogenea</taxon>
        <taxon>Polyopisthocotylea</taxon>
        <taxon>Polystomatidea</taxon>
        <taxon>Polystomatidae</taxon>
        <taxon>Protopolystoma</taxon>
    </lineage>
</organism>
<name>A0A3S5B130_9PLAT</name>
<feature type="transmembrane region" description="Helical" evidence="7">
    <location>
        <begin position="142"/>
        <end position="162"/>
    </location>
</feature>
<dbReference type="Proteomes" id="UP000784294">
    <property type="component" value="Unassembled WGS sequence"/>
</dbReference>
<keyword evidence="5 7" id="KW-0472">Membrane</keyword>
<proteinExistence type="predicted"/>
<gene>
    <name evidence="9" type="ORF">PXEA_LOCUS30846</name>
</gene>
<dbReference type="PANTHER" id="PTHR48041:SF116">
    <property type="entry name" value="PROTEIN BROWN"/>
    <property type="match status" value="1"/>
</dbReference>
<dbReference type="InterPro" id="IPR050352">
    <property type="entry name" value="ABCG_transporters"/>
</dbReference>
<feature type="domain" description="ABC-2 type transporter transmembrane" evidence="8">
    <location>
        <begin position="121"/>
        <end position="296"/>
    </location>
</feature>
<dbReference type="AlphaFoldDB" id="A0A3S5B130"/>
<feature type="region of interest" description="Disordered" evidence="6">
    <location>
        <begin position="1"/>
        <end position="40"/>
    </location>
</feature>
<dbReference type="PANTHER" id="PTHR48041">
    <property type="entry name" value="ABC TRANSPORTER G FAMILY MEMBER 28"/>
    <property type="match status" value="1"/>
</dbReference>
<dbReference type="GO" id="GO:0005886">
    <property type="term" value="C:plasma membrane"/>
    <property type="evidence" value="ECO:0007669"/>
    <property type="project" value="TreeGrafter"/>
</dbReference>
<dbReference type="GO" id="GO:0140359">
    <property type="term" value="F:ABC-type transporter activity"/>
    <property type="evidence" value="ECO:0007669"/>
    <property type="project" value="InterPro"/>
</dbReference>
<evidence type="ECO:0000256" key="6">
    <source>
        <dbReference type="SAM" id="MobiDB-lite"/>
    </source>
</evidence>
<evidence type="ECO:0000313" key="9">
    <source>
        <dbReference type="EMBL" id="VEL37406.1"/>
    </source>
</evidence>
<protein>
    <recommendedName>
        <fullName evidence="8">ABC-2 type transporter transmembrane domain-containing protein</fullName>
    </recommendedName>
</protein>
<feature type="transmembrane region" description="Helical" evidence="7">
    <location>
        <begin position="280"/>
        <end position="298"/>
    </location>
</feature>
<keyword evidence="3 7" id="KW-0812">Transmembrane</keyword>
<accession>A0A3S5B130</accession>
<feature type="transmembrane region" description="Helical" evidence="7">
    <location>
        <begin position="250"/>
        <end position="273"/>
    </location>
</feature>
<reference evidence="9" key="1">
    <citation type="submission" date="2018-11" db="EMBL/GenBank/DDBJ databases">
        <authorList>
            <consortium name="Pathogen Informatics"/>
        </authorList>
    </citation>
    <scope>NUCLEOTIDE SEQUENCE</scope>
</reference>
<dbReference type="OrthoDB" id="6275165at2759"/>
<dbReference type="InterPro" id="IPR013525">
    <property type="entry name" value="ABC2_TM"/>
</dbReference>
<comment type="caution">
    <text evidence="9">The sequence shown here is derived from an EMBL/GenBank/DDBJ whole genome shotgun (WGS) entry which is preliminary data.</text>
</comment>
<comment type="subcellular location">
    <subcellularLocation>
        <location evidence="1">Membrane</location>
        <topology evidence="1">Multi-pass membrane protein</topology>
    </subcellularLocation>
</comment>
<feature type="compositionally biased region" description="Basic and acidic residues" evidence="6">
    <location>
        <begin position="1"/>
        <end position="27"/>
    </location>
</feature>
<evidence type="ECO:0000256" key="4">
    <source>
        <dbReference type="ARBA" id="ARBA00022989"/>
    </source>
</evidence>
<evidence type="ECO:0000256" key="7">
    <source>
        <dbReference type="SAM" id="Phobius"/>
    </source>
</evidence>
<evidence type="ECO:0000256" key="1">
    <source>
        <dbReference type="ARBA" id="ARBA00004141"/>
    </source>
</evidence>
<evidence type="ECO:0000313" key="10">
    <source>
        <dbReference type="Proteomes" id="UP000784294"/>
    </source>
</evidence>
<evidence type="ECO:0000256" key="2">
    <source>
        <dbReference type="ARBA" id="ARBA00022448"/>
    </source>
</evidence>
<keyword evidence="2" id="KW-0813">Transport</keyword>
<evidence type="ECO:0000259" key="8">
    <source>
        <dbReference type="Pfam" id="PF01061"/>
    </source>
</evidence>
<evidence type="ECO:0000256" key="3">
    <source>
        <dbReference type="ARBA" id="ARBA00022692"/>
    </source>
</evidence>
<dbReference type="EMBL" id="CAAALY010254875">
    <property type="protein sequence ID" value="VEL37406.1"/>
    <property type="molecule type" value="Genomic_DNA"/>
</dbReference>